<evidence type="ECO:0000313" key="3">
    <source>
        <dbReference type="Proteomes" id="UP000245591"/>
    </source>
</evidence>
<sequence>MSADFEKYIYQDSTVPSLQKKYKRSRVGHGKGKQEHLNGARKLATGNEIYINKKQKLNDFLNTPAKSGRDGTSSKQHKGLQSVNRLKYNINPPLINPLSGFHGVEDLSTGTDSPHLGQGNTSEKNLFNDSNSNALHIKTSCSKELNMLNDSSINCVATDTALGIPQLVHSNNSDSFSRSEKSFESQKYLEFDKPIPKYLSEPNSEGNSEKKIKCTNDFDPGDDMICSSGTIFDDFIESGINSVENTFGLNFDGIDLQMQNEIIKSITHTPFNTDFASDENCKNNDLVLENDLFETILNIKYEKNENDSKILDSMNIQSETKTNEYMYDKSQTTDLDYLFEDVFNETTNKSDRHVKLGNYSDKEGDLELEENGYNLLEAMLNTQNNGMNNDTETLNLRTSKGNMKTHYQESIENSIDDLARLLDMTSSELLEAVAPVGN</sequence>
<feature type="region of interest" description="Disordered" evidence="1">
    <location>
        <begin position="105"/>
        <end position="127"/>
    </location>
</feature>
<gene>
    <name evidence="2" type="ORF">BB558_005381</name>
</gene>
<reference evidence="2 3" key="1">
    <citation type="journal article" date="2018" name="MBio">
        <title>Comparative Genomics Reveals the Core Gene Toolbox for the Fungus-Insect Symbiosis.</title>
        <authorList>
            <person name="Wang Y."/>
            <person name="Stata M."/>
            <person name="Wang W."/>
            <person name="Stajich J.E."/>
            <person name="White M.M."/>
            <person name="Moncalvo J.M."/>
        </authorList>
    </citation>
    <scope>NUCLEOTIDE SEQUENCE [LARGE SCALE GENOMIC DNA]</scope>
    <source>
        <strain evidence="2 3">AUS-126-30</strain>
    </source>
</reference>
<comment type="caution">
    <text evidence="2">The sequence shown here is derived from an EMBL/GenBank/DDBJ whole genome shotgun (WGS) entry which is preliminary data.</text>
</comment>
<dbReference type="Proteomes" id="UP000245591">
    <property type="component" value="Unassembled WGS sequence"/>
</dbReference>
<proteinExistence type="predicted"/>
<accession>A0A2U1J0M3</accession>
<name>A0A2U1J0M3_SMIAN</name>
<feature type="compositionally biased region" description="Polar residues" evidence="1">
    <location>
        <begin position="108"/>
        <end position="127"/>
    </location>
</feature>
<dbReference type="AlphaFoldDB" id="A0A2U1J0M3"/>
<protein>
    <submittedName>
        <fullName evidence="2">Uncharacterized protein</fullName>
    </submittedName>
</protein>
<evidence type="ECO:0000256" key="1">
    <source>
        <dbReference type="SAM" id="MobiDB-lite"/>
    </source>
</evidence>
<organism evidence="2 3">
    <name type="scientific">Smittium angustum</name>
    <dbReference type="NCBI Taxonomy" id="133377"/>
    <lineage>
        <taxon>Eukaryota</taxon>
        <taxon>Fungi</taxon>
        <taxon>Fungi incertae sedis</taxon>
        <taxon>Zoopagomycota</taxon>
        <taxon>Kickxellomycotina</taxon>
        <taxon>Harpellomycetes</taxon>
        <taxon>Harpellales</taxon>
        <taxon>Legeriomycetaceae</taxon>
        <taxon>Smittium</taxon>
    </lineage>
</organism>
<feature type="region of interest" description="Disordered" evidence="1">
    <location>
        <begin position="61"/>
        <end position="84"/>
    </location>
</feature>
<keyword evidence="3" id="KW-1185">Reference proteome</keyword>
<evidence type="ECO:0000313" key="2">
    <source>
        <dbReference type="EMBL" id="PVZ98616.1"/>
    </source>
</evidence>
<dbReference type="EMBL" id="MBFU01000529">
    <property type="protein sequence ID" value="PVZ98616.1"/>
    <property type="molecule type" value="Genomic_DNA"/>
</dbReference>